<evidence type="ECO:0000313" key="2">
    <source>
        <dbReference type="Proteomes" id="UP000232196"/>
    </source>
</evidence>
<gene>
    <name evidence="1" type="ORF">CH357_13955</name>
</gene>
<comment type="caution">
    <text evidence="1">The sequence shown here is derived from an EMBL/GenBank/DDBJ whole genome shotgun (WGS) entry which is preliminary data.</text>
</comment>
<name>A0A2M9XAQ0_9LEPT</name>
<dbReference type="EMBL" id="NPDN01000007">
    <property type="protein sequence ID" value="PJZ24689.1"/>
    <property type="molecule type" value="Genomic_DNA"/>
</dbReference>
<dbReference type="Proteomes" id="UP000232196">
    <property type="component" value="Unassembled WGS sequence"/>
</dbReference>
<evidence type="ECO:0000313" key="1">
    <source>
        <dbReference type="EMBL" id="PJZ24689.1"/>
    </source>
</evidence>
<dbReference type="RefSeq" id="WP_100707386.1">
    <property type="nucleotide sequence ID" value="NZ_NPDL01000006.1"/>
</dbReference>
<keyword evidence="2" id="KW-1185">Reference proteome</keyword>
<dbReference type="OrthoDB" id="317675at2"/>
<reference evidence="1 2" key="1">
    <citation type="submission" date="2017-07" db="EMBL/GenBank/DDBJ databases">
        <title>Leptospira spp. isolated from tropical soils.</title>
        <authorList>
            <person name="Thibeaux R."/>
            <person name="Iraola G."/>
            <person name="Ferres I."/>
            <person name="Bierque E."/>
            <person name="Girault D."/>
            <person name="Soupe-Gilbert M.-E."/>
            <person name="Picardeau M."/>
            <person name="Goarant C."/>
        </authorList>
    </citation>
    <scope>NUCLEOTIDE SEQUENCE [LARGE SCALE GENOMIC DNA]</scope>
    <source>
        <strain evidence="1 2">MCA1-C-A1</strain>
    </source>
</reference>
<sequence>MELDSLYEERKTPAGFLVKVRLGKMTYVVFTAKGPEVPKGARNQSIVVPVPRIAFLGEDFDLSHFRLGELSFVNVKQGKLVIPYQHSSSGNEVRTIFLNSGSECDILPIIIYHYDRVDSLLRAREEGVEMHHLVLDEEFPRQELVALKIRFPSLNMLIIKRKVAQKIGAVGEKPPAGKEELEKSLREESSIVDFNKVRATDLLEKGNLNMHSKNPVFLARIHLRKMELEKVKQLLLEFTLKSEEVAFIRTFLDVMIRNDDNKEELKGWAPKLKNLDEGFRLAGLILETKEKEFEAELEKGFSKDIASMVYALLEKEQDRAENKEQEIVLWEWKLRAKRLFRKIA</sequence>
<protein>
    <submittedName>
        <fullName evidence="1">Uncharacterized protein</fullName>
    </submittedName>
</protein>
<accession>A0A2M9XAQ0</accession>
<organism evidence="1 2">
    <name type="scientific">Leptospira hartskeerlii</name>
    <dbReference type="NCBI Taxonomy" id="2023177"/>
    <lineage>
        <taxon>Bacteria</taxon>
        <taxon>Pseudomonadati</taxon>
        <taxon>Spirochaetota</taxon>
        <taxon>Spirochaetia</taxon>
        <taxon>Leptospirales</taxon>
        <taxon>Leptospiraceae</taxon>
        <taxon>Leptospira</taxon>
    </lineage>
</organism>
<proteinExistence type="predicted"/>
<dbReference type="AlphaFoldDB" id="A0A2M9XAQ0"/>